<dbReference type="PROSITE" id="PS51194">
    <property type="entry name" value="HELICASE_CTER"/>
    <property type="match status" value="1"/>
</dbReference>
<feature type="domain" description="Helicase ATP-binding" evidence="6">
    <location>
        <begin position="15"/>
        <end position="179"/>
    </location>
</feature>
<sequence length="860" mass="94725">MPSTLPVHHVIPQLRRELARQAAVILTAPPGSGKTTLVPPALLDEPWLAGQKILLLQPRRLAARLAATFMAQSRNETVGQSIGYRVRFESRVSAATRLEVLTEGTLTRQLQSDPELAGIGLVIFDEFHERSLEADLALALCRDVQQGLRPDLKILLMSATLDSEPLSALLDQAPVIGAEGESFPVSIEHLATAAGSFPYPREIAAQTAAAIRRAWREHPGDILAFLPGAGEIRLCHQLLSDNPPAATTIYPLYGDLPLAAQAAAVQPDPGGRRRIILATSIAETSLTIEGIHTVVDSGWQRRPRFDPNSGLSRLTTRRISQAAATQRTGRAGRLGPGHCLRLWHPGEEQGLLPFEPPEILNADLAPLLLELACWGVGNPAELTWLDPPPPGPCAQARELLLALGAVDQQGRVTPLGRLINELPVHPRLGLMLLKAAEAGAGEIACDLAALLSERDLLKGQDKPADLDERLEALRRWRQASARQTAAPDERRRPRQTLASGQEIDHAACRRVDRTASQLQRIIRHQESRGPTLDSGELLALAYPDRIARRRPGMRGKYKLSGGRGATLPTGDRLADQEYLAVAELDAGRREGRIFLAGALNPAALPRLFPEQLQNREELYWDREAGAVKGQSVVCFKQLTLEVAPLADPDPEAVRRVLLQAIKESGETGKNGLSLLPWNDRARELQARLICIGQWQPEGNWPRVDDQYLSQHLEQWLGPWLDGIKTAEQLRKLDLAAILAAQLDYQQQRYLDREVPTHLVVPSGSRRKLAYQPDRPPVLAVRLQEMFGLEDTPMIAQGRVPVLLHLLSPAGRPVQITTDLRGFWDSGYHQVKKELQGRYPKHHWPDDPRQAAPTARAKPRG</sequence>
<proteinExistence type="predicted"/>
<dbReference type="Pfam" id="PF00271">
    <property type="entry name" value="Helicase_C"/>
    <property type="match status" value="1"/>
</dbReference>
<keyword evidence="3 8" id="KW-0347">Helicase</keyword>
<gene>
    <name evidence="8" type="ordered locus">DaAHT2_0986</name>
</gene>
<dbReference type="EMBL" id="CP001940">
    <property type="protein sequence ID" value="ADH85689.1"/>
    <property type="molecule type" value="Genomic_DNA"/>
</dbReference>
<dbReference type="PANTHER" id="PTHR43519">
    <property type="entry name" value="ATP-DEPENDENT RNA HELICASE HRPB"/>
    <property type="match status" value="1"/>
</dbReference>
<dbReference type="CDD" id="cd17990">
    <property type="entry name" value="DEXHc_HrpB"/>
    <property type="match status" value="1"/>
</dbReference>
<dbReference type="PANTHER" id="PTHR43519:SF1">
    <property type="entry name" value="ATP-DEPENDENT RNA HELICASE HRPB"/>
    <property type="match status" value="1"/>
</dbReference>
<dbReference type="SMART" id="SM00487">
    <property type="entry name" value="DEXDc"/>
    <property type="match status" value="1"/>
</dbReference>
<dbReference type="InterPro" id="IPR013689">
    <property type="entry name" value="RNA_helicase_ATP-dep_HrpB_C"/>
</dbReference>
<feature type="region of interest" description="Disordered" evidence="5">
    <location>
        <begin position="478"/>
        <end position="499"/>
    </location>
</feature>
<dbReference type="InterPro" id="IPR027417">
    <property type="entry name" value="P-loop_NTPase"/>
</dbReference>
<dbReference type="PROSITE" id="PS51192">
    <property type="entry name" value="HELICASE_ATP_BIND_1"/>
    <property type="match status" value="1"/>
</dbReference>
<dbReference type="FunCoup" id="D6Z2B4">
    <property type="interactions" value="123"/>
</dbReference>
<reference evidence="9" key="1">
    <citation type="submission" date="2010-02" db="EMBL/GenBank/DDBJ databases">
        <title>Complete sequence of Desulfurivibrio alkaliphilus AHT2.</title>
        <authorList>
            <consortium name="US DOE Joint Genome Institute"/>
            <person name="Pitluck S."/>
            <person name="Chertkov O."/>
            <person name="Detter J.C."/>
            <person name="Han C."/>
            <person name="Tapia R."/>
            <person name="Larimer F."/>
            <person name="Land M."/>
            <person name="Hauser L."/>
            <person name="Kyrpides N."/>
            <person name="Mikhailova N."/>
            <person name="Sorokin D.Y."/>
            <person name="Muyzer G."/>
            <person name="Woyke T."/>
        </authorList>
    </citation>
    <scope>NUCLEOTIDE SEQUENCE [LARGE SCALE GENOMIC DNA]</scope>
    <source>
        <strain evidence="9">DSM 19089 / UNIQEM U267 / AHT2</strain>
    </source>
</reference>
<dbReference type="AlphaFoldDB" id="D6Z2B4"/>
<dbReference type="RefSeq" id="WP_013163219.1">
    <property type="nucleotide sequence ID" value="NC_014216.1"/>
</dbReference>
<dbReference type="InterPro" id="IPR007502">
    <property type="entry name" value="Helicase-assoc_dom"/>
</dbReference>
<dbReference type="Pfam" id="PF04408">
    <property type="entry name" value="WHD_HA2"/>
    <property type="match status" value="1"/>
</dbReference>
<dbReference type="InterPro" id="IPR048333">
    <property type="entry name" value="HA2_WH"/>
</dbReference>
<keyword evidence="4" id="KW-0067">ATP-binding</keyword>
<dbReference type="FunFam" id="3.40.50.300:FF:002125">
    <property type="entry name" value="ATP-dependent helicase HrpB"/>
    <property type="match status" value="1"/>
</dbReference>
<dbReference type="InterPro" id="IPR014001">
    <property type="entry name" value="Helicase_ATP-bd"/>
</dbReference>
<dbReference type="STRING" id="589865.DaAHT2_0986"/>
<evidence type="ECO:0000259" key="6">
    <source>
        <dbReference type="PROSITE" id="PS51192"/>
    </source>
</evidence>
<dbReference type="InterPro" id="IPR001650">
    <property type="entry name" value="Helicase_C-like"/>
</dbReference>
<dbReference type="Pfam" id="PF00270">
    <property type="entry name" value="DEAD"/>
    <property type="match status" value="1"/>
</dbReference>
<dbReference type="PIRSF" id="PIRSF005496">
    <property type="entry name" value="ATP_hel_hrpB"/>
    <property type="match status" value="1"/>
</dbReference>
<dbReference type="GO" id="GO:0005524">
    <property type="term" value="F:ATP binding"/>
    <property type="evidence" value="ECO:0007669"/>
    <property type="project" value="UniProtKB-KW"/>
</dbReference>
<evidence type="ECO:0000256" key="5">
    <source>
        <dbReference type="SAM" id="MobiDB-lite"/>
    </source>
</evidence>
<dbReference type="OrthoDB" id="9805617at2"/>
<evidence type="ECO:0000259" key="7">
    <source>
        <dbReference type="PROSITE" id="PS51194"/>
    </source>
</evidence>
<dbReference type="GO" id="GO:0016787">
    <property type="term" value="F:hydrolase activity"/>
    <property type="evidence" value="ECO:0007669"/>
    <property type="project" value="UniProtKB-KW"/>
</dbReference>
<dbReference type="GO" id="GO:0004386">
    <property type="term" value="F:helicase activity"/>
    <property type="evidence" value="ECO:0007669"/>
    <property type="project" value="UniProtKB-KW"/>
</dbReference>
<evidence type="ECO:0000256" key="3">
    <source>
        <dbReference type="ARBA" id="ARBA00022806"/>
    </source>
</evidence>
<keyword evidence="9" id="KW-1185">Reference proteome</keyword>
<dbReference type="InParanoid" id="D6Z2B4"/>
<accession>D6Z2B4</accession>
<dbReference type="Gene3D" id="3.40.50.300">
    <property type="entry name" value="P-loop containing nucleotide triphosphate hydrolases"/>
    <property type="match status" value="2"/>
</dbReference>
<dbReference type="Proteomes" id="UP000001508">
    <property type="component" value="Chromosome"/>
</dbReference>
<name>D6Z2B4_DESAT</name>
<dbReference type="SUPFAM" id="SSF52540">
    <property type="entry name" value="P-loop containing nucleoside triphosphate hydrolases"/>
    <property type="match status" value="2"/>
</dbReference>
<organism evidence="8 9">
    <name type="scientific">Desulfurivibrio alkaliphilus (strain DSM 19089 / UNIQEM U267 / AHT2)</name>
    <dbReference type="NCBI Taxonomy" id="589865"/>
    <lineage>
        <taxon>Bacteria</taxon>
        <taxon>Pseudomonadati</taxon>
        <taxon>Thermodesulfobacteriota</taxon>
        <taxon>Desulfobulbia</taxon>
        <taxon>Desulfobulbales</taxon>
        <taxon>Desulfobulbaceae</taxon>
        <taxon>Desulfurivibrio</taxon>
    </lineage>
</organism>
<dbReference type="CDD" id="cd18791">
    <property type="entry name" value="SF2_C_RHA"/>
    <property type="match status" value="1"/>
</dbReference>
<keyword evidence="1" id="KW-0547">Nucleotide-binding</keyword>
<dbReference type="InterPro" id="IPR011545">
    <property type="entry name" value="DEAD/DEAH_box_helicase_dom"/>
</dbReference>
<evidence type="ECO:0000256" key="2">
    <source>
        <dbReference type="ARBA" id="ARBA00022801"/>
    </source>
</evidence>
<dbReference type="InterPro" id="IPR049614">
    <property type="entry name" value="HrpB_DEXH"/>
</dbReference>
<dbReference type="GO" id="GO:0003676">
    <property type="term" value="F:nucleic acid binding"/>
    <property type="evidence" value="ECO:0007669"/>
    <property type="project" value="InterPro"/>
</dbReference>
<protein>
    <submittedName>
        <fullName evidence="8">ATP-dependent helicase HrpB</fullName>
    </submittedName>
</protein>
<dbReference type="Pfam" id="PF08482">
    <property type="entry name" value="HrpB_C"/>
    <property type="match status" value="1"/>
</dbReference>
<dbReference type="Gene3D" id="1.20.120.1080">
    <property type="match status" value="1"/>
</dbReference>
<feature type="region of interest" description="Disordered" evidence="5">
    <location>
        <begin position="837"/>
        <end position="860"/>
    </location>
</feature>
<evidence type="ECO:0000256" key="4">
    <source>
        <dbReference type="ARBA" id="ARBA00022840"/>
    </source>
</evidence>
<keyword evidence="2" id="KW-0378">Hydrolase</keyword>
<dbReference type="eggNOG" id="COG1643">
    <property type="taxonomic scope" value="Bacteria"/>
</dbReference>
<dbReference type="InterPro" id="IPR010225">
    <property type="entry name" value="HrpB"/>
</dbReference>
<evidence type="ECO:0000313" key="8">
    <source>
        <dbReference type="EMBL" id="ADH85689.1"/>
    </source>
</evidence>
<dbReference type="NCBIfam" id="TIGR01970">
    <property type="entry name" value="DEAH_box_HrpB"/>
    <property type="match status" value="1"/>
</dbReference>
<feature type="domain" description="Helicase C-terminal" evidence="7">
    <location>
        <begin position="210"/>
        <end position="375"/>
    </location>
</feature>
<dbReference type="KEGG" id="dak:DaAHT2_0986"/>
<dbReference type="SMART" id="SM00490">
    <property type="entry name" value="HELICc"/>
    <property type="match status" value="1"/>
</dbReference>
<evidence type="ECO:0000256" key="1">
    <source>
        <dbReference type="ARBA" id="ARBA00022741"/>
    </source>
</evidence>
<dbReference type="SMART" id="SM00847">
    <property type="entry name" value="HA2"/>
    <property type="match status" value="1"/>
</dbReference>
<evidence type="ECO:0000313" key="9">
    <source>
        <dbReference type="Proteomes" id="UP000001508"/>
    </source>
</evidence>
<dbReference type="HOGENOM" id="CLU_001832_5_6_7"/>